<keyword evidence="2" id="KW-1185">Reference proteome</keyword>
<reference evidence="1 2" key="1">
    <citation type="submission" date="2016-11" db="EMBL/GenBank/DDBJ databases">
        <authorList>
            <person name="Jaros S."/>
            <person name="Januszkiewicz K."/>
            <person name="Wedrychowicz H."/>
        </authorList>
    </citation>
    <scope>NUCLEOTIDE SEQUENCE [LARGE SCALE GENOMIC DNA]</scope>
    <source>
        <strain evidence="1 2">DSM 10068</strain>
    </source>
</reference>
<dbReference type="EMBL" id="FQXV01000005">
    <property type="protein sequence ID" value="SHH99052.1"/>
    <property type="molecule type" value="Genomic_DNA"/>
</dbReference>
<protein>
    <recommendedName>
        <fullName evidence="3">DUF2383 domain-containing protein</fullName>
    </recommendedName>
</protein>
<sequence>MSCSSIKHRFDQLQASGGIDFNAAVSLYNELKGSLDAHRLELSELQQTGDSAQLSHLQQHIKDGEDMLSSLQKMSLH</sequence>
<organism evidence="1 2">
    <name type="scientific">Sporobacter termitidis DSM 10068</name>
    <dbReference type="NCBI Taxonomy" id="1123282"/>
    <lineage>
        <taxon>Bacteria</taxon>
        <taxon>Bacillati</taxon>
        <taxon>Bacillota</taxon>
        <taxon>Clostridia</taxon>
        <taxon>Eubacteriales</taxon>
        <taxon>Oscillospiraceae</taxon>
        <taxon>Sporobacter</taxon>
    </lineage>
</organism>
<gene>
    <name evidence="1" type="ORF">SAMN02745823_01810</name>
</gene>
<evidence type="ECO:0008006" key="3">
    <source>
        <dbReference type="Google" id="ProtNLM"/>
    </source>
</evidence>
<dbReference type="OrthoDB" id="1808616at2"/>
<dbReference type="Proteomes" id="UP000183995">
    <property type="component" value="Unassembled WGS sequence"/>
</dbReference>
<evidence type="ECO:0000313" key="2">
    <source>
        <dbReference type="Proteomes" id="UP000183995"/>
    </source>
</evidence>
<accession>A0A1M5XHE6</accession>
<dbReference type="RefSeq" id="WP_073077928.1">
    <property type="nucleotide sequence ID" value="NZ_FQXV01000005.1"/>
</dbReference>
<dbReference type="AlphaFoldDB" id="A0A1M5XHE6"/>
<proteinExistence type="predicted"/>
<evidence type="ECO:0000313" key="1">
    <source>
        <dbReference type="EMBL" id="SHH99052.1"/>
    </source>
</evidence>
<name>A0A1M5XHE6_9FIRM</name>